<sequence>MTLRARINNQIRVPEVRVIDDAGKMVGIMKTEEALALAREKEVDLVEISPQAKPPVVKLLNYDKYRYQQEKAAQEAKKKVKKVTMKGIRLSIRIGEHDLNFKSKQTVEFVQEGNKVKVDVVMRGREQAHPELAFDLIKKFQSLITIPFIKEAGPTKMGNTVSIIIGPQSK</sequence>
<dbReference type="HAMAP" id="MF_00080">
    <property type="entry name" value="IF_3"/>
    <property type="match status" value="1"/>
</dbReference>
<accession>A0A1F5NS42</accession>
<comment type="subcellular location">
    <subcellularLocation>
        <location evidence="4">Cytoplasm</location>
    </subcellularLocation>
</comment>
<evidence type="ECO:0000256" key="2">
    <source>
        <dbReference type="ARBA" id="ARBA00022540"/>
    </source>
</evidence>
<dbReference type="GO" id="GO:0003743">
    <property type="term" value="F:translation initiation factor activity"/>
    <property type="evidence" value="ECO:0007669"/>
    <property type="project" value="UniProtKB-UniRule"/>
</dbReference>
<keyword evidence="2 4" id="KW-0396">Initiation factor</keyword>
<gene>
    <name evidence="4" type="primary">infC</name>
    <name evidence="8" type="ORF">A2660_03095</name>
</gene>
<dbReference type="GO" id="GO:0032790">
    <property type="term" value="P:ribosome disassembly"/>
    <property type="evidence" value="ECO:0007669"/>
    <property type="project" value="TreeGrafter"/>
</dbReference>
<proteinExistence type="inferred from homology"/>
<evidence type="ECO:0000256" key="1">
    <source>
        <dbReference type="ARBA" id="ARBA00005439"/>
    </source>
</evidence>
<comment type="similarity">
    <text evidence="1 4">Belongs to the IF-3 family.</text>
</comment>
<keyword evidence="3 4" id="KW-0648">Protein biosynthesis</keyword>
<dbReference type="PANTHER" id="PTHR10938:SF0">
    <property type="entry name" value="TRANSLATION INITIATION FACTOR IF-3, MITOCHONDRIAL"/>
    <property type="match status" value="1"/>
</dbReference>
<dbReference type="Pfam" id="PF05198">
    <property type="entry name" value="IF3_N"/>
    <property type="match status" value="1"/>
</dbReference>
<dbReference type="Proteomes" id="UP000176233">
    <property type="component" value="Unassembled WGS sequence"/>
</dbReference>
<dbReference type="FunFam" id="3.10.20.80:FF:000001">
    <property type="entry name" value="Translation initiation factor IF-3"/>
    <property type="match status" value="1"/>
</dbReference>
<dbReference type="SUPFAM" id="SSF55200">
    <property type="entry name" value="Translation initiation factor IF3, C-terminal domain"/>
    <property type="match status" value="1"/>
</dbReference>
<dbReference type="SUPFAM" id="SSF54364">
    <property type="entry name" value="Translation initiation factor IF3, N-terminal domain"/>
    <property type="match status" value="1"/>
</dbReference>
<dbReference type="Gene3D" id="3.10.20.80">
    <property type="entry name" value="Translation initiation factor 3 (IF-3), N-terminal domain"/>
    <property type="match status" value="1"/>
</dbReference>
<dbReference type="InterPro" id="IPR001288">
    <property type="entry name" value="Translation_initiation_fac_3"/>
</dbReference>
<dbReference type="InterPro" id="IPR036787">
    <property type="entry name" value="T_IF-3_N_sf"/>
</dbReference>
<feature type="domain" description="Translation initiation factor 3 N-terminal" evidence="7">
    <location>
        <begin position="7"/>
        <end position="76"/>
    </location>
</feature>
<dbReference type="InterPro" id="IPR019814">
    <property type="entry name" value="Translation_initiation_fac_3_N"/>
</dbReference>
<name>A0A1F5NS42_9BACT</name>
<dbReference type="Gene3D" id="3.30.110.10">
    <property type="entry name" value="Translation initiation factor 3 (IF-3), C-terminal domain"/>
    <property type="match status" value="1"/>
</dbReference>
<dbReference type="NCBIfam" id="TIGR00168">
    <property type="entry name" value="infC"/>
    <property type="match status" value="1"/>
</dbReference>
<evidence type="ECO:0000259" key="6">
    <source>
        <dbReference type="Pfam" id="PF00707"/>
    </source>
</evidence>
<dbReference type="GO" id="GO:0043022">
    <property type="term" value="F:ribosome binding"/>
    <property type="evidence" value="ECO:0007669"/>
    <property type="project" value="TreeGrafter"/>
</dbReference>
<protein>
    <recommendedName>
        <fullName evidence="4 5">Translation initiation factor IF-3</fullName>
    </recommendedName>
</protein>
<evidence type="ECO:0000256" key="5">
    <source>
        <dbReference type="NCBIfam" id="TIGR00168"/>
    </source>
</evidence>
<dbReference type="InterPro" id="IPR036788">
    <property type="entry name" value="T_IF-3_C_sf"/>
</dbReference>
<reference evidence="8 9" key="1">
    <citation type="journal article" date="2016" name="Nat. Commun.">
        <title>Thousands of microbial genomes shed light on interconnected biogeochemical processes in an aquifer system.</title>
        <authorList>
            <person name="Anantharaman K."/>
            <person name="Brown C.T."/>
            <person name="Hug L.A."/>
            <person name="Sharon I."/>
            <person name="Castelle C.J."/>
            <person name="Probst A.J."/>
            <person name="Thomas B.C."/>
            <person name="Singh A."/>
            <person name="Wilkins M.J."/>
            <person name="Karaoz U."/>
            <person name="Brodie E.L."/>
            <person name="Williams K.H."/>
            <person name="Hubbard S.S."/>
            <person name="Banfield J.F."/>
        </authorList>
    </citation>
    <scope>NUCLEOTIDE SEQUENCE [LARGE SCALE GENOMIC DNA]</scope>
</reference>
<dbReference type="Pfam" id="PF00707">
    <property type="entry name" value="IF3_C"/>
    <property type="match status" value="1"/>
</dbReference>
<evidence type="ECO:0000313" key="9">
    <source>
        <dbReference type="Proteomes" id="UP000176233"/>
    </source>
</evidence>
<dbReference type="PANTHER" id="PTHR10938">
    <property type="entry name" value="TRANSLATION INITIATION FACTOR IF-3"/>
    <property type="match status" value="1"/>
</dbReference>
<feature type="domain" description="Translation initiation factor 3 C-terminal" evidence="6">
    <location>
        <begin position="83"/>
        <end position="167"/>
    </location>
</feature>
<keyword evidence="4" id="KW-0963">Cytoplasm</keyword>
<comment type="caution">
    <text evidence="8">The sequence shown here is derived from an EMBL/GenBank/DDBJ whole genome shotgun (WGS) entry which is preliminary data.</text>
</comment>
<evidence type="ECO:0000256" key="4">
    <source>
        <dbReference type="HAMAP-Rule" id="MF_00080"/>
    </source>
</evidence>
<evidence type="ECO:0000259" key="7">
    <source>
        <dbReference type="Pfam" id="PF05198"/>
    </source>
</evidence>
<dbReference type="EMBL" id="MFEJ01000012">
    <property type="protein sequence ID" value="OGE80433.1"/>
    <property type="molecule type" value="Genomic_DNA"/>
</dbReference>
<comment type="function">
    <text evidence="4">IF-3 binds to the 30S ribosomal subunit and shifts the equilibrium between 70S ribosomes and their 50S and 30S subunits in favor of the free subunits, thus enhancing the availability of 30S subunits on which protein synthesis initiation begins.</text>
</comment>
<evidence type="ECO:0000313" key="8">
    <source>
        <dbReference type="EMBL" id="OGE80433.1"/>
    </source>
</evidence>
<evidence type="ECO:0000256" key="3">
    <source>
        <dbReference type="ARBA" id="ARBA00022917"/>
    </source>
</evidence>
<organism evidence="8 9">
    <name type="scientific">Candidatus Doudnabacteria bacterium RIFCSPHIGHO2_01_FULL_45_18</name>
    <dbReference type="NCBI Taxonomy" id="1817823"/>
    <lineage>
        <taxon>Bacteria</taxon>
        <taxon>Candidatus Doudnaibacteriota</taxon>
    </lineage>
</organism>
<dbReference type="InterPro" id="IPR019815">
    <property type="entry name" value="Translation_initiation_fac_3_C"/>
</dbReference>
<dbReference type="AlphaFoldDB" id="A0A1F5NS42"/>
<dbReference type="GO" id="GO:0005737">
    <property type="term" value="C:cytoplasm"/>
    <property type="evidence" value="ECO:0007669"/>
    <property type="project" value="UniProtKB-SubCell"/>
</dbReference>
<comment type="subunit">
    <text evidence="4">Monomer.</text>
</comment>